<dbReference type="Pfam" id="PF00149">
    <property type="entry name" value="Metallophos"/>
    <property type="match status" value="1"/>
</dbReference>
<feature type="domain" description="Serine/threonine specific protein phosphatases" evidence="10">
    <location>
        <begin position="24"/>
        <end position="293"/>
    </location>
</feature>
<comment type="caution">
    <text evidence="11">The sequence shown here is derived from an EMBL/GenBank/DDBJ whole genome shotgun (WGS) entry which is preliminary data.</text>
</comment>
<dbReference type="GO" id="GO:0005634">
    <property type="term" value="C:nucleus"/>
    <property type="evidence" value="ECO:0007669"/>
    <property type="project" value="TreeGrafter"/>
</dbReference>
<dbReference type="GO" id="GO:0004722">
    <property type="term" value="F:protein serine/threonine phosphatase activity"/>
    <property type="evidence" value="ECO:0007669"/>
    <property type="project" value="UniProtKB-EC"/>
</dbReference>
<reference evidence="11 12" key="1">
    <citation type="submission" date="2024-01" db="EMBL/GenBank/DDBJ databases">
        <title>Genome assemblies of Stephania.</title>
        <authorList>
            <person name="Yang L."/>
        </authorList>
    </citation>
    <scope>NUCLEOTIDE SEQUENCE [LARGE SCALE GENOMIC DNA]</scope>
    <source>
        <strain evidence="11">QJT</strain>
        <tissue evidence="11">Leaf</tissue>
    </source>
</reference>
<evidence type="ECO:0000256" key="3">
    <source>
        <dbReference type="ARBA" id="ARBA00022723"/>
    </source>
</evidence>
<keyword evidence="4" id="KW-0378">Hydrolase</keyword>
<name>A0AAP0F2Q4_9MAGN</name>
<evidence type="ECO:0000256" key="8">
    <source>
        <dbReference type="ARBA" id="ARBA00048336"/>
    </source>
</evidence>
<evidence type="ECO:0000256" key="6">
    <source>
        <dbReference type="ARBA" id="ARBA00023211"/>
    </source>
</evidence>
<feature type="compositionally biased region" description="Basic and acidic residues" evidence="9">
    <location>
        <begin position="496"/>
        <end position="512"/>
    </location>
</feature>
<dbReference type="InterPro" id="IPR031675">
    <property type="entry name" value="STPPase_N"/>
</dbReference>
<evidence type="ECO:0000256" key="1">
    <source>
        <dbReference type="ARBA" id="ARBA00005333"/>
    </source>
</evidence>
<gene>
    <name evidence="11" type="ORF">Sjap_021013</name>
</gene>
<keyword evidence="3" id="KW-0479">Metal-binding</keyword>
<accession>A0AAP0F2Q4</accession>
<dbReference type="PRINTS" id="PR00114">
    <property type="entry name" value="STPHPHTASE"/>
</dbReference>
<keyword evidence="5" id="KW-0904">Protein phosphatase</keyword>
<dbReference type="SMART" id="SM00156">
    <property type="entry name" value="PP2Ac"/>
    <property type="match status" value="1"/>
</dbReference>
<comment type="catalytic activity">
    <reaction evidence="7">
        <text>O-phospho-L-seryl-[protein] + H2O = L-seryl-[protein] + phosphate</text>
        <dbReference type="Rhea" id="RHEA:20629"/>
        <dbReference type="Rhea" id="RHEA-COMP:9863"/>
        <dbReference type="Rhea" id="RHEA-COMP:11604"/>
        <dbReference type="ChEBI" id="CHEBI:15377"/>
        <dbReference type="ChEBI" id="CHEBI:29999"/>
        <dbReference type="ChEBI" id="CHEBI:43474"/>
        <dbReference type="ChEBI" id="CHEBI:83421"/>
        <dbReference type="EC" id="3.1.3.16"/>
    </reaction>
</comment>
<dbReference type="AlphaFoldDB" id="A0AAP0F2Q4"/>
<dbReference type="PANTHER" id="PTHR11668">
    <property type="entry name" value="SERINE/THREONINE PROTEIN PHOSPHATASE"/>
    <property type="match status" value="1"/>
</dbReference>
<evidence type="ECO:0000313" key="11">
    <source>
        <dbReference type="EMBL" id="KAK9103759.1"/>
    </source>
</evidence>
<evidence type="ECO:0000256" key="9">
    <source>
        <dbReference type="SAM" id="MobiDB-lite"/>
    </source>
</evidence>
<dbReference type="InterPro" id="IPR004843">
    <property type="entry name" value="Calcineurin-like_PHP"/>
</dbReference>
<keyword evidence="12" id="KW-1185">Reference proteome</keyword>
<evidence type="ECO:0000256" key="2">
    <source>
        <dbReference type="ARBA" id="ARBA00013081"/>
    </source>
</evidence>
<keyword evidence="6" id="KW-0464">Manganese</keyword>
<evidence type="ECO:0000313" key="12">
    <source>
        <dbReference type="Proteomes" id="UP001417504"/>
    </source>
</evidence>
<comment type="catalytic activity">
    <reaction evidence="8">
        <text>O-phospho-L-threonyl-[protein] + H2O = L-threonyl-[protein] + phosphate</text>
        <dbReference type="Rhea" id="RHEA:47004"/>
        <dbReference type="Rhea" id="RHEA-COMP:11060"/>
        <dbReference type="Rhea" id="RHEA-COMP:11605"/>
        <dbReference type="ChEBI" id="CHEBI:15377"/>
        <dbReference type="ChEBI" id="CHEBI:30013"/>
        <dbReference type="ChEBI" id="CHEBI:43474"/>
        <dbReference type="ChEBI" id="CHEBI:61977"/>
        <dbReference type="EC" id="3.1.3.16"/>
    </reaction>
</comment>
<dbReference type="GO" id="GO:0046872">
    <property type="term" value="F:metal ion binding"/>
    <property type="evidence" value="ECO:0007669"/>
    <property type="project" value="UniProtKB-KW"/>
</dbReference>
<evidence type="ECO:0000256" key="4">
    <source>
        <dbReference type="ARBA" id="ARBA00022801"/>
    </source>
</evidence>
<comment type="similarity">
    <text evidence="1">Belongs to the PPP phosphatase family. PP-1 subfamily.</text>
</comment>
<dbReference type="InterPro" id="IPR050341">
    <property type="entry name" value="PP1_catalytic_subunit"/>
</dbReference>
<feature type="compositionally biased region" description="Basic and acidic residues" evidence="9">
    <location>
        <begin position="548"/>
        <end position="564"/>
    </location>
</feature>
<dbReference type="InterPro" id="IPR006186">
    <property type="entry name" value="Ser/Thr-sp_prot-phosphatase"/>
</dbReference>
<feature type="region of interest" description="Disordered" evidence="9">
    <location>
        <begin position="713"/>
        <end position="762"/>
    </location>
</feature>
<feature type="region of interest" description="Disordered" evidence="9">
    <location>
        <begin position="376"/>
        <end position="395"/>
    </location>
</feature>
<sequence>MIVSMDTDQLDDIINRLLDAQLQLGESEIRGLCRVSREVFLSQPILLELQAPVKICGDIRGQYPDLLRLFEYGGFPPLVRYLFLGNYVDYGEQSIETICLLLAYKIRYPDNFFLLRGNFESAAVNLYGFYDECKKKFNVSLWKVFNDCFNCMPIVAMIDGKVLCVHGGLSPDLKHLDQIRNICRPTDVPDQGLLCDLLWADPDPYVKGWRENDAGVSYKFGAAEVKKFLSKHDINLICRGNQITENGYAFFADGQMATVFSAPNFQGKYSNAGAMMSIDEALKCSFQILKPDEKAMKLFHSKALRSGCIDEALKRSFQILKPDEKAIELDLHSKSFRSGSRSPLQSGWRMEATAAALARRENVKVASATLNVPRSVTRRVHNSAPQSIRRRGENVKRLTLFSGEGYVNSASASQPTRRQRKDVKRETSPLRKRDFNSASPPLRRRREDVKRETSPHGKGDSNSASQLIRQHREGVKCGTSPPRKGDCSSISQSLRWRREDAKQETSPPRKGDCNIASQPIRQRREDTKQETSPPRKGDCNIASQPIRQQRENAKQETSPPRKGDCNIASQPIRQQREDAKQETAPPYKGDCNIASQPIRQQREDAKRDTSPHCKSELSTAFPSISLQRVDAKRETSPPRRGELILAKDCEDVKQRTSPPKVKSRPVVRQASTKVGSSLEITATRPVTPVRFERGFTSPLKGVFRWVTPTRVRRTSSPESVPTPATPTPTHRAVSPFSMMGFLRSKSPSRVPPQTPFRKEQKQ</sequence>
<dbReference type="Gene3D" id="3.60.21.10">
    <property type="match status" value="1"/>
</dbReference>
<feature type="region of interest" description="Disordered" evidence="9">
    <location>
        <begin position="406"/>
        <end position="594"/>
    </location>
</feature>
<dbReference type="SUPFAM" id="SSF56300">
    <property type="entry name" value="Metallo-dependent phosphatases"/>
    <property type="match status" value="1"/>
</dbReference>
<feature type="compositionally biased region" description="Basic and acidic residues" evidence="9">
    <location>
        <begin position="445"/>
        <end position="459"/>
    </location>
</feature>
<protein>
    <recommendedName>
        <fullName evidence="2">protein-serine/threonine phosphatase</fullName>
        <ecNumber evidence="2">3.1.3.16</ecNumber>
    </recommendedName>
</protein>
<evidence type="ECO:0000256" key="7">
    <source>
        <dbReference type="ARBA" id="ARBA00047761"/>
    </source>
</evidence>
<dbReference type="FunFam" id="3.60.21.10:FF:000026">
    <property type="entry name" value="Serine/threonine-protein phosphatase"/>
    <property type="match status" value="1"/>
</dbReference>
<evidence type="ECO:0000259" key="10">
    <source>
        <dbReference type="SMART" id="SM00156"/>
    </source>
</evidence>
<dbReference type="InterPro" id="IPR029052">
    <property type="entry name" value="Metallo-depent_PP-like"/>
</dbReference>
<dbReference type="PANTHER" id="PTHR11668:SF496">
    <property type="entry name" value="SERINE_THREONINE-PROTEIN PHOSPHATASE"/>
    <property type="match status" value="1"/>
</dbReference>
<feature type="compositionally biased region" description="Basic and acidic residues" evidence="9">
    <location>
        <begin position="423"/>
        <end position="435"/>
    </location>
</feature>
<proteinExistence type="inferred from homology"/>
<dbReference type="Proteomes" id="UP001417504">
    <property type="component" value="Unassembled WGS sequence"/>
</dbReference>
<dbReference type="Pfam" id="PF16891">
    <property type="entry name" value="STPPase_N"/>
    <property type="match status" value="1"/>
</dbReference>
<dbReference type="GO" id="GO:0005737">
    <property type="term" value="C:cytoplasm"/>
    <property type="evidence" value="ECO:0007669"/>
    <property type="project" value="TreeGrafter"/>
</dbReference>
<dbReference type="EMBL" id="JBBNAE010000008">
    <property type="protein sequence ID" value="KAK9103759.1"/>
    <property type="molecule type" value="Genomic_DNA"/>
</dbReference>
<feature type="compositionally biased region" description="Basic and acidic residues" evidence="9">
    <location>
        <begin position="522"/>
        <end position="538"/>
    </location>
</feature>
<evidence type="ECO:0000256" key="5">
    <source>
        <dbReference type="ARBA" id="ARBA00022912"/>
    </source>
</evidence>
<dbReference type="EC" id="3.1.3.16" evidence="2"/>
<organism evidence="11 12">
    <name type="scientific">Stephania japonica</name>
    <dbReference type="NCBI Taxonomy" id="461633"/>
    <lineage>
        <taxon>Eukaryota</taxon>
        <taxon>Viridiplantae</taxon>
        <taxon>Streptophyta</taxon>
        <taxon>Embryophyta</taxon>
        <taxon>Tracheophyta</taxon>
        <taxon>Spermatophyta</taxon>
        <taxon>Magnoliopsida</taxon>
        <taxon>Ranunculales</taxon>
        <taxon>Menispermaceae</taxon>
        <taxon>Menispermoideae</taxon>
        <taxon>Cissampelideae</taxon>
        <taxon>Stephania</taxon>
    </lineage>
</organism>